<proteinExistence type="inferred from homology"/>
<reference evidence="2 3" key="1">
    <citation type="submission" date="2020-08" db="EMBL/GenBank/DDBJ databases">
        <title>Genomic Encyclopedia of Type Strains, Phase IV (KMG-IV): sequencing the most valuable type-strain genomes for metagenomic binning, comparative biology and taxonomic classification.</title>
        <authorList>
            <person name="Goeker M."/>
        </authorList>
    </citation>
    <scope>NUCLEOTIDE SEQUENCE [LARGE SCALE GENOMIC DNA]</scope>
    <source>
        <strain evidence="2 3">DSM 100734</strain>
    </source>
</reference>
<keyword evidence="3" id="KW-1185">Reference proteome</keyword>
<evidence type="ECO:0000313" key="3">
    <source>
        <dbReference type="Proteomes" id="UP000547879"/>
    </source>
</evidence>
<dbReference type="Gene3D" id="2.40.160.180">
    <property type="entry name" value="Carbohydrate-selective porin OprB"/>
    <property type="match status" value="1"/>
</dbReference>
<dbReference type="EMBL" id="JACHEG010000003">
    <property type="protein sequence ID" value="MBB6163380.1"/>
    <property type="molecule type" value="Genomic_DNA"/>
</dbReference>
<accession>A0A7W9Y7F8</accession>
<evidence type="ECO:0000313" key="2">
    <source>
        <dbReference type="EMBL" id="MBB6163380.1"/>
    </source>
</evidence>
<comment type="caution">
    <text evidence="2">The sequence shown here is derived from an EMBL/GenBank/DDBJ whole genome shotgun (WGS) entry which is preliminary data.</text>
</comment>
<sequence length="80" mass="9026">MDCWRRGPYDSFGAGIYYNAISPDLKNSIKTLTGGVGDVKDEKGMEVFYDFAFIPAMRLIIPLPPASPKTRRRRTSSPRE</sequence>
<protein>
    <recommendedName>
        <fullName evidence="4">Porin</fullName>
    </recommendedName>
</protein>
<dbReference type="RefSeq" id="WP_183993749.1">
    <property type="nucleotide sequence ID" value="NZ_BMHW01000006.1"/>
</dbReference>
<dbReference type="AlphaFoldDB" id="A0A7W9Y7F8"/>
<comment type="similarity">
    <text evidence="1">Belongs to the OprB family.</text>
</comment>
<evidence type="ECO:0008006" key="4">
    <source>
        <dbReference type="Google" id="ProtNLM"/>
    </source>
</evidence>
<organism evidence="2 3">
    <name type="scientific">Rhizobium wenxiniae</name>
    <dbReference type="NCBI Taxonomy" id="1737357"/>
    <lineage>
        <taxon>Bacteria</taxon>
        <taxon>Pseudomonadati</taxon>
        <taxon>Pseudomonadota</taxon>
        <taxon>Alphaproteobacteria</taxon>
        <taxon>Hyphomicrobiales</taxon>
        <taxon>Rhizobiaceae</taxon>
        <taxon>Rhizobium/Agrobacterium group</taxon>
        <taxon>Rhizobium</taxon>
    </lineage>
</organism>
<gene>
    <name evidence="2" type="ORF">HNQ72_003220</name>
</gene>
<dbReference type="InterPro" id="IPR038673">
    <property type="entry name" value="OprB_sf"/>
</dbReference>
<evidence type="ECO:0000256" key="1">
    <source>
        <dbReference type="ARBA" id="ARBA00008769"/>
    </source>
</evidence>
<dbReference type="Proteomes" id="UP000547879">
    <property type="component" value="Unassembled WGS sequence"/>
</dbReference>
<name>A0A7W9Y7F8_9HYPH</name>